<gene>
    <name evidence="13" type="ORF">UFOPK3037_01134</name>
    <name evidence="14" type="ORF">UFOPK3278_00837</name>
    <name evidence="11" type="ORF">UFOPK3406_00289</name>
    <name evidence="12" type="ORF">UFOPK3925_00622</name>
    <name evidence="15" type="ORF">UFOPK4097_00300</name>
</gene>
<evidence type="ECO:0000256" key="1">
    <source>
        <dbReference type="ARBA" id="ARBA00004651"/>
    </source>
</evidence>
<feature type="transmembrane region" description="Helical" evidence="10">
    <location>
        <begin position="111"/>
        <end position="132"/>
    </location>
</feature>
<evidence type="ECO:0000256" key="6">
    <source>
        <dbReference type="ARBA" id="ARBA00022970"/>
    </source>
</evidence>
<dbReference type="GO" id="GO:0042941">
    <property type="term" value="P:D-alanine transmembrane transport"/>
    <property type="evidence" value="ECO:0007669"/>
    <property type="project" value="TreeGrafter"/>
</dbReference>
<dbReference type="PANTHER" id="PTHR11795:SF371">
    <property type="entry name" value="HIGH-AFFINITY BRANCHED-CHAIN AMINO ACID TRANSPORT SYSTEM PERMEASE PROTEIN LIVH"/>
    <property type="match status" value="1"/>
</dbReference>
<dbReference type="GO" id="GO:0015188">
    <property type="term" value="F:L-isoleucine transmembrane transporter activity"/>
    <property type="evidence" value="ECO:0007669"/>
    <property type="project" value="TreeGrafter"/>
</dbReference>
<dbReference type="GO" id="GO:0015192">
    <property type="term" value="F:L-phenylalanine transmembrane transporter activity"/>
    <property type="evidence" value="ECO:0007669"/>
    <property type="project" value="TreeGrafter"/>
</dbReference>
<dbReference type="EMBL" id="CAFAAO010000015">
    <property type="protein sequence ID" value="CAB4808714.1"/>
    <property type="molecule type" value="Genomic_DNA"/>
</dbReference>
<dbReference type="GO" id="GO:0005886">
    <property type="term" value="C:plasma membrane"/>
    <property type="evidence" value="ECO:0007669"/>
    <property type="project" value="UniProtKB-SubCell"/>
</dbReference>
<feature type="transmembrane region" description="Helical" evidence="10">
    <location>
        <begin position="144"/>
        <end position="163"/>
    </location>
</feature>
<keyword evidence="6" id="KW-0029">Amino-acid transport</keyword>
<dbReference type="EMBL" id="CAESAI010000004">
    <property type="protein sequence ID" value="CAB4332202.1"/>
    <property type="molecule type" value="Genomic_DNA"/>
</dbReference>
<organism evidence="13">
    <name type="scientific">freshwater metagenome</name>
    <dbReference type="NCBI Taxonomy" id="449393"/>
    <lineage>
        <taxon>unclassified sequences</taxon>
        <taxon>metagenomes</taxon>
        <taxon>ecological metagenomes</taxon>
    </lineage>
</organism>
<keyword evidence="5 10" id="KW-0812">Transmembrane</keyword>
<feature type="transmembrane region" description="Helical" evidence="10">
    <location>
        <begin position="316"/>
        <end position="334"/>
    </location>
</feature>
<dbReference type="AlphaFoldDB" id="A0A6J6YKE8"/>
<evidence type="ECO:0000256" key="5">
    <source>
        <dbReference type="ARBA" id="ARBA00022692"/>
    </source>
</evidence>
<feature type="transmembrane region" description="Helical" evidence="10">
    <location>
        <begin position="273"/>
        <end position="304"/>
    </location>
</feature>
<dbReference type="InterPro" id="IPR052157">
    <property type="entry name" value="BCAA_transport_permease"/>
</dbReference>
<dbReference type="InterPro" id="IPR001851">
    <property type="entry name" value="ABC_transp_permease"/>
</dbReference>
<keyword evidence="4" id="KW-0997">Cell inner membrane</keyword>
<evidence type="ECO:0000256" key="7">
    <source>
        <dbReference type="ARBA" id="ARBA00022989"/>
    </source>
</evidence>
<dbReference type="GO" id="GO:0015808">
    <property type="term" value="P:L-alanine transport"/>
    <property type="evidence" value="ECO:0007669"/>
    <property type="project" value="TreeGrafter"/>
</dbReference>
<dbReference type="GO" id="GO:0015190">
    <property type="term" value="F:L-leucine transmembrane transporter activity"/>
    <property type="evidence" value="ECO:0007669"/>
    <property type="project" value="TreeGrafter"/>
</dbReference>
<evidence type="ECO:0000256" key="9">
    <source>
        <dbReference type="ARBA" id="ARBA00037998"/>
    </source>
</evidence>
<evidence type="ECO:0000313" key="15">
    <source>
        <dbReference type="EMBL" id="CAB5010739.1"/>
    </source>
</evidence>
<feature type="transmembrane region" description="Helical" evidence="10">
    <location>
        <begin position="190"/>
        <end position="212"/>
    </location>
</feature>
<dbReference type="CDD" id="cd06582">
    <property type="entry name" value="TM_PBP1_LivH_like"/>
    <property type="match status" value="1"/>
</dbReference>
<name>A0A6J6YKE8_9ZZZZ</name>
<feature type="transmembrane region" description="Helical" evidence="10">
    <location>
        <begin position="58"/>
        <end position="78"/>
    </location>
</feature>
<evidence type="ECO:0000256" key="4">
    <source>
        <dbReference type="ARBA" id="ARBA00022519"/>
    </source>
</evidence>
<dbReference type="EMBL" id="CAESAD010000002">
    <property type="protein sequence ID" value="CAB4336432.1"/>
    <property type="molecule type" value="Genomic_DNA"/>
</dbReference>
<feature type="transmembrane region" description="Helical" evidence="10">
    <location>
        <begin position="241"/>
        <end position="261"/>
    </location>
</feature>
<dbReference type="GO" id="GO:0005304">
    <property type="term" value="F:L-valine transmembrane transporter activity"/>
    <property type="evidence" value="ECO:0007669"/>
    <property type="project" value="TreeGrafter"/>
</dbReference>
<evidence type="ECO:0000313" key="13">
    <source>
        <dbReference type="EMBL" id="CAB4808714.1"/>
    </source>
</evidence>
<dbReference type="EMBL" id="CAFBIX010000030">
    <property type="protein sequence ID" value="CAB4848593.1"/>
    <property type="molecule type" value="Genomic_DNA"/>
</dbReference>
<keyword evidence="7 10" id="KW-1133">Transmembrane helix</keyword>
<evidence type="ECO:0000256" key="3">
    <source>
        <dbReference type="ARBA" id="ARBA00022475"/>
    </source>
</evidence>
<evidence type="ECO:0000256" key="10">
    <source>
        <dbReference type="SAM" id="Phobius"/>
    </source>
</evidence>
<reference evidence="13" key="1">
    <citation type="submission" date="2020-05" db="EMBL/GenBank/DDBJ databases">
        <authorList>
            <person name="Chiriac C."/>
            <person name="Salcher M."/>
            <person name="Ghai R."/>
            <person name="Kavagutti S V."/>
        </authorList>
    </citation>
    <scope>NUCLEOTIDE SEQUENCE</scope>
</reference>
<evidence type="ECO:0000313" key="12">
    <source>
        <dbReference type="EMBL" id="CAB4336432.1"/>
    </source>
</evidence>
<accession>A0A6J6YKE8</accession>
<keyword evidence="3" id="KW-1003">Cell membrane</keyword>
<keyword evidence="8 10" id="KW-0472">Membrane</keyword>
<evidence type="ECO:0000313" key="11">
    <source>
        <dbReference type="EMBL" id="CAB4332202.1"/>
    </source>
</evidence>
<sequence length="348" mass="37270">MTSVASGVARKKKFTLSAILIRISSLLIIGVAVYWLGLNLTKDPHQFAQVTINGLNNGLLYALIALGYTLVYGIIELINFAHGDLFMLTSVFSFAILTELFGAQGPSAKNYALLLLVLLMTMAFGAFLNVSIERLAYRRLRNAPKLAPLITAVGISFVLQWIGLRWVGSVPVNVNTVLPSGKYEIAGVEIAYKTFAIFLVTVPVLILLAYVVDKTKRGRAMRATAQDKDASRLMGIDVNQTITFTFAIAGAAAGTAGIMWAQTIGTVSYNLGFQLGLIAFTSAVLGGVGNLYGAVLGGLIIGLIQAYNDGLAIGPGQRWSQTMVFTILILLMVYRPGGLLGETAQEKV</sequence>
<dbReference type="Pfam" id="PF02653">
    <property type="entry name" value="BPD_transp_2"/>
    <property type="match status" value="1"/>
</dbReference>
<feature type="transmembrane region" description="Helical" evidence="10">
    <location>
        <begin position="19"/>
        <end position="38"/>
    </location>
</feature>
<keyword evidence="2" id="KW-0813">Transport</keyword>
<dbReference type="PANTHER" id="PTHR11795">
    <property type="entry name" value="BRANCHED-CHAIN AMINO ACID TRANSPORT SYSTEM PERMEASE PROTEIN LIVH"/>
    <property type="match status" value="1"/>
</dbReference>
<comment type="subcellular location">
    <subcellularLocation>
        <location evidence="1">Cell membrane</location>
        <topology evidence="1">Multi-pass membrane protein</topology>
    </subcellularLocation>
</comment>
<protein>
    <submittedName>
        <fullName evidence="13">Unannotated protein</fullName>
    </submittedName>
</protein>
<proteinExistence type="inferred from homology"/>
<dbReference type="GO" id="GO:1903806">
    <property type="term" value="P:L-isoleucine import across plasma membrane"/>
    <property type="evidence" value="ECO:0007669"/>
    <property type="project" value="TreeGrafter"/>
</dbReference>
<evidence type="ECO:0000256" key="8">
    <source>
        <dbReference type="ARBA" id="ARBA00023136"/>
    </source>
</evidence>
<dbReference type="EMBL" id="CAFBPK010000003">
    <property type="protein sequence ID" value="CAB5010739.1"/>
    <property type="molecule type" value="Genomic_DNA"/>
</dbReference>
<comment type="similarity">
    <text evidence="9">Belongs to the binding-protein-dependent transport system permease family. LivHM subfamily.</text>
</comment>
<evidence type="ECO:0000256" key="2">
    <source>
        <dbReference type="ARBA" id="ARBA00022448"/>
    </source>
</evidence>
<evidence type="ECO:0000313" key="14">
    <source>
        <dbReference type="EMBL" id="CAB4848593.1"/>
    </source>
</evidence>